<evidence type="ECO:0000256" key="1">
    <source>
        <dbReference type="SAM" id="MobiDB-lite"/>
    </source>
</evidence>
<dbReference type="AlphaFoldDB" id="A0A1X9YMC6"/>
<accession>A0A1X9YMC6</accession>
<feature type="compositionally biased region" description="Polar residues" evidence="1">
    <location>
        <begin position="30"/>
        <end position="44"/>
    </location>
</feature>
<sequence>MKNIYTVFLVLLLISCSVKESEKESVAQPHANTSSPAVESQHSGAQPLFTKEDIKGIWTSGETENASFRIDEDSILFVDSYEYLKYEFRNDTLIYMEDNIPFFKARVIKADEDSLVLSNEDGVRRLWRFND</sequence>
<gene>
    <name evidence="2" type="ORF">CA264_00370</name>
</gene>
<dbReference type="PROSITE" id="PS51257">
    <property type="entry name" value="PROKAR_LIPOPROTEIN"/>
    <property type="match status" value="1"/>
</dbReference>
<proteinExistence type="predicted"/>
<dbReference type="OrthoDB" id="853547at2"/>
<evidence type="ECO:0000313" key="2">
    <source>
        <dbReference type="EMBL" id="ARS34014.1"/>
    </source>
</evidence>
<evidence type="ECO:0008006" key="4">
    <source>
        <dbReference type="Google" id="ProtNLM"/>
    </source>
</evidence>
<name>A0A1X9YMC6_9BACT</name>
<feature type="region of interest" description="Disordered" evidence="1">
    <location>
        <begin position="25"/>
        <end position="49"/>
    </location>
</feature>
<organism evidence="2 3">
    <name type="scientific">Pontibacter actiniarum</name>
    <dbReference type="NCBI Taxonomy" id="323450"/>
    <lineage>
        <taxon>Bacteria</taxon>
        <taxon>Pseudomonadati</taxon>
        <taxon>Bacteroidota</taxon>
        <taxon>Cytophagia</taxon>
        <taxon>Cytophagales</taxon>
        <taxon>Hymenobacteraceae</taxon>
        <taxon>Pontibacter</taxon>
    </lineage>
</organism>
<dbReference type="EMBL" id="CP021235">
    <property type="protein sequence ID" value="ARS34014.1"/>
    <property type="molecule type" value="Genomic_DNA"/>
</dbReference>
<protein>
    <recommendedName>
        <fullName evidence="4">Lipocalin-like domain-containing protein</fullName>
    </recommendedName>
</protein>
<evidence type="ECO:0000313" key="3">
    <source>
        <dbReference type="Proteomes" id="UP000266292"/>
    </source>
</evidence>
<dbReference type="RefSeq" id="WP_025609419.1">
    <property type="nucleotide sequence ID" value="NZ_CP021235.1"/>
</dbReference>
<reference evidence="3" key="1">
    <citation type="submission" date="2017-05" db="EMBL/GenBank/DDBJ databases">
        <authorList>
            <person name="Ray J."/>
            <person name="Price M."/>
            <person name="Deutschbauer A."/>
        </authorList>
    </citation>
    <scope>NUCLEOTIDE SEQUENCE [LARGE SCALE GENOMIC DNA]</scope>
    <source>
        <strain evidence="3">DSM 19842</strain>
    </source>
</reference>
<dbReference type="Proteomes" id="UP000266292">
    <property type="component" value="Chromosome"/>
</dbReference>
<dbReference type="KEGG" id="pact:CA264_00370"/>
<keyword evidence="3" id="KW-1185">Reference proteome</keyword>